<evidence type="ECO:0000256" key="1">
    <source>
        <dbReference type="SAM" id="MobiDB-lite"/>
    </source>
</evidence>
<keyword evidence="3" id="KW-1185">Reference proteome</keyword>
<feature type="region of interest" description="Disordered" evidence="1">
    <location>
        <begin position="52"/>
        <end position="85"/>
    </location>
</feature>
<organism evidence="2 3">
    <name type="scientific">Tanacetum coccineum</name>
    <dbReference type="NCBI Taxonomy" id="301880"/>
    <lineage>
        <taxon>Eukaryota</taxon>
        <taxon>Viridiplantae</taxon>
        <taxon>Streptophyta</taxon>
        <taxon>Embryophyta</taxon>
        <taxon>Tracheophyta</taxon>
        <taxon>Spermatophyta</taxon>
        <taxon>Magnoliopsida</taxon>
        <taxon>eudicotyledons</taxon>
        <taxon>Gunneridae</taxon>
        <taxon>Pentapetalae</taxon>
        <taxon>asterids</taxon>
        <taxon>campanulids</taxon>
        <taxon>Asterales</taxon>
        <taxon>Asteraceae</taxon>
        <taxon>Asteroideae</taxon>
        <taxon>Anthemideae</taxon>
        <taxon>Anthemidinae</taxon>
        <taxon>Tanacetum</taxon>
    </lineage>
</organism>
<sequence length="127" mass="14298">MNSAEIDQIIAQRVADAIEAIVVYKAKICMAHDSMNQVVRQGTTVARNVNNNRKWKSDHGRNFGRQQNKKREVVRAHTTGPGNKKGYAGTLPNCNKCKLHHTGPCPMKCKNCKRVGHVTRNWMSTRS</sequence>
<evidence type="ECO:0008006" key="4">
    <source>
        <dbReference type="Google" id="ProtNLM"/>
    </source>
</evidence>
<name>A0ABQ5A360_9ASTR</name>
<reference evidence="2" key="2">
    <citation type="submission" date="2022-01" db="EMBL/GenBank/DDBJ databases">
        <authorList>
            <person name="Yamashiro T."/>
            <person name="Shiraishi A."/>
            <person name="Satake H."/>
            <person name="Nakayama K."/>
        </authorList>
    </citation>
    <scope>NUCLEOTIDE SEQUENCE</scope>
</reference>
<comment type="caution">
    <text evidence="2">The sequence shown here is derived from an EMBL/GenBank/DDBJ whole genome shotgun (WGS) entry which is preliminary data.</text>
</comment>
<dbReference type="EMBL" id="BQNB010011905">
    <property type="protein sequence ID" value="GJS96692.1"/>
    <property type="molecule type" value="Genomic_DNA"/>
</dbReference>
<protein>
    <recommendedName>
        <fullName evidence="4">Reverse transcriptase domain-containing protein</fullName>
    </recommendedName>
</protein>
<proteinExistence type="predicted"/>
<gene>
    <name evidence="2" type="ORF">Tco_0803660</name>
</gene>
<dbReference type="Proteomes" id="UP001151760">
    <property type="component" value="Unassembled WGS sequence"/>
</dbReference>
<reference evidence="2" key="1">
    <citation type="journal article" date="2022" name="Int. J. Mol. Sci.">
        <title>Draft Genome of Tanacetum Coccineum: Genomic Comparison of Closely Related Tanacetum-Family Plants.</title>
        <authorList>
            <person name="Yamashiro T."/>
            <person name="Shiraishi A."/>
            <person name="Nakayama K."/>
            <person name="Satake H."/>
        </authorList>
    </citation>
    <scope>NUCLEOTIDE SEQUENCE</scope>
</reference>
<evidence type="ECO:0000313" key="2">
    <source>
        <dbReference type="EMBL" id="GJS96692.1"/>
    </source>
</evidence>
<evidence type="ECO:0000313" key="3">
    <source>
        <dbReference type="Proteomes" id="UP001151760"/>
    </source>
</evidence>
<accession>A0ABQ5A360</accession>